<dbReference type="Gene3D" id="3.30.420.10">
    <property type="entry name" value="Ribonuclease H-like superfamily/Ribonuclease H"/>
    <property type="match status" value="1"/>
</dbReference>
<keyword evidence="5" id="KW-0271">Exosome</keyword>
<evidence type="ECO:0000256" key="1">
    <source>
        <dbReference type="ARBA" id="ARBA00004123"/>
    </source>
</evidence>
<dbReference type="InterPro" id="IPR036397">
    <property type="entry name" value="RNaseH_sf"/>
</dbReference>
<dbReference type="InterPro" id="IPR012588">
    <property type="entry name" value="Exosome-assoc_fac_Rrp6_N"/>
</dbReference>
<dbReference type="CDD" id="cd06147">
    <property type="entry name" value="Rrp6p_like_exo"/>
    <property type="match status" value="1"/>
</dbReference>
<dbReference type="InterPro" id="IPR044876">
    <property type="entry name" value="HRDC_dom_sf"/>
</dbReference>
<evidence type="ECO:0000259" key="10">
    <source>
        <dbReference type="PROSITE" id="PS50967"/>
    </source>
</evidence>
<dbReference type="GO" id="GO:0000176">
    <property type="term" value="C:nuclear exosome (RNase complex)"/>
    <property type="evidence" value="ECO:0007669"/>
    <property type="project" value="InterPro"/>
</dbReference>
<dbReference type="Pfam" id="PF08066">
    <property type="entry name" value="PMC2NT"/>
    <property type="match status" value="1"/>
</dbReference>
<dbReference type="GO" id="GO:0071038">
    <property type="term" value="P:TRAMP-dependent tRNA surveillance pathway"/>
    <property type="evidence" value="ECO:0007669"/>
    <property type="project" value="TreeGrafter"/>
</dbReference>
<evidence type="ECO:0000313" key="11">
    <source>
        <dbReference type="EMBL" id="ANZ74462.1"/>
    </source>
</evidence>
<keyword evidence="2" id="KW-0698">rRNA processing</keyword>
<dbReference type="InterPro" id="IPR012337">
    <property type="entry name" value="RNaseH-like_sf"/>
</dbReference>
<dbReference type="GO" id="GO:0071051">
    <property type="term" value="P:poly(A)-dependent snoRNA 3'-end processing"/>
    <property type="evidence" value="ECO:0007669"/>
    <property type="project" value="TreeGrafter"/>
</dbReference>
<dbReference type="GO" id="GO:0071044">
    <property type="term" value="P:histone mRNA catabolic process"/>
    <property type="evidence" value="ECO:0007669"/>
    <property type="project" value="TreeGrafter"/>
</dbReference>
<sequence>MKDKVEGVQELFPELANTIRIATAIEAQDIKFYESLDKSLESSVTESSKKLISLTNKILTCLNAKTLKYDPSDIDANYTEITNGLDSLCERVDILLDKASKPSSTNDVKYLEDSISKDQHSRKSSKDMIKPQIEYNYPVDNTESNPFRPLLNQKYNSIVPFEEVHKLVPETDDNPQHHNHPYEFEINSQEYPKWILDKREPTVNQPWESTTAIYVDTEQQVEDMIEELSKADVIAVDLEHHDLRTYYGLVCLMQISTRNQDYIVDTLRLRFKLQVLNKVFTDPSIVKVFHGAFMDIIWLQRDLGLYVVSLFDTFHASKLLGFPKHSLAYLLETYAKFKTSKKYQLADWRVRPLTKPLLAYARSDTHFLLFIFDQLNNMLVESGKLSQVLYESRQVALRRFEYTKYRPDYPTPLVVSPLNDRKEPWKQLLYLYNIPLSRQPVFVALYNWRDEIAREDDESTRYVLPNQLLATITSISPTDVPSLMSCSQIRTPYLKKYATELVEIIKRTLKEGAENQDIKSLTSNGVGKTAENVDYKTVLNFDRLYSHLMDSQKQLDNKALNLIIQDSRILLHSSNFAVSYLKNNVNEESLDERGTSQVLKILAPQALVVSESENEEEEVETTETKAEPEKEDPREVIVLNRSARSKPQPVLPVEVDDQPPLDFAGADKVMLEVESKKKSKQPRKKRSFDPYAQSNKGPHPEPKKHVKFNENRSAVFKK</sequence>
<evidence type="ECO:0000256" key="8">
    <source>
        <dbReference type="ARBA" id="ARBA00043957"/>
    </source>
</evidence>
<evidence type="ECO:0000313" key="12">
    <source>
        <dbReference type="Proteomes" id="UP000094565"/>
    </source>
</evidence>
<dbReference type="PANTHER" id="PTHR12124">
    <property type="entry name" value="POLYMYOSITIS/SCLERODERMA AUTOANTIGEN-RELATED"/>
    <property type="match status" value="1"/>
</dbReference>
<evidence type="ECO:0000256" key="6">
    <source>
        <dbReference type="ARBA" id="ARBA00022839"/>
    </source>
</evidence>
<dbReference type="InterPro" id="IPR010997">
    <property type="entry name" value="HRDC-like_sf"/>
</dbReference>
<feature type="compositionally biased region" description="Basic residues" evidence="9">
    <location>
        <begin position="677"/>
        <end position="686"/>
    </location>
</feature>
<dbReference type="GO" id="GO:0071040">
    <property type="term" value="P:nuclear polyadenylation-dependent antisense transcript catabolic process"/>
    <property type="evidence" value="ECO:0007669"/>
    <property type="project" value="TreeGrafter"/>
</dbReference>
<evidence type="ECO:0000256" key="5">
    <source>
        <dbReference type="ARBA" id="ARBA00022835"/>
    </source>
</evidence>
<dbReference type="EMBL" id="CP014584">
    <property type="protein sequence ID" value="ANZ74462.1"/>
    <property type="molecule type" value="Genomic_DNA"/>
</dbReference>
<dbReference type="Pfam" id="PF01612">
    <property type="entry name" value="DNA_pol_A_exo1"/>
    <property type="match status" value="1"/>
</dbReference>
<keyword evidence="12" id="KW-1185">Reference proteome</keyword>
<reference evidence="11 12" key="1">
    <citation type="submission" date="2016-02" db="EMBL/GenBank/DDBJ databases">
        <title>Comparative genomic and transcriptomic foundation for Pichia pastoris.</title>
        <authorList>
            <person name="Love K.R."/>
            <person name="Shah K.A."/>
            <person name="Whittaker C.A."/>
            <person name="Wu J."/>
            <person name="Bartlett M.C."/>
            <person name="Ma D."/>
            <person name="Leeson R.L."/>
            <person name="Priest M."/>
            <person name="Young S.K."/>
            <person name="Love J.C."/>
        </authorList>
    </citation>
    <scope>NUCLEOTIDE SEQUENCE [LARGE SCALE GENOMIC DNA]</scope>
    <source>
        <strain evidence="11 12">ATCC 28485</strain>
    </source>
</reference>
<evidence type="ECO:0000256" key="7">
    <source>
        <dbReference type="ARBA" id="ARBA00023242"/>
    </source>
</evidence>
<keyword evidence="4" id="KW-0378">Hydrolase</keyword>
<feature type="domain" description="HRDC" evidence="10">
    <location>
        <begin position="435"/>
        <end position="515"/>
    </location>
</feature>
<organism evidence="11 12">
    <name type="scientific">Komagataella pastoris</name>
    <name type="common">Yeast</name>
    <name type="synonym">Pichia pastoris</name>
    <dbReference type="NCBI Taxonomy" id="4922"/>
    <lineage>
        <taxon>Eukaryota</taxon>
        <taxon>Fungi</taxon>
        <taxon>Dikarya</taxon>
        <taxon>Ascomycota</taxon>
        <taxon>Saccharomycotina</taxon>
        <taxon>Pichiomycetes</taxon>
        <taxon>Pichiales</taxon>
        <taxon>Pichiaceae</taxon>
        <taxon>Komagataella</taxon>
    </lineage>
</organism>
<dbReference type="GO" id="GO:0071035">
    <property type="term" value="P:nuclear polyadenylation-dependent rRNA catabolic process"/>
    <property type="evidence" value="ECO:0007669"/>
    <property type="project" value="TreeGrafter"/>
</dbReference>
<keyword evidence="3" id="KW-0540">Nuclease</keyword>
<comment type="subcellular location">
    <subcellularLocation>
        <location evidence="1">Nucleus</location>
    </subcellularLocation>
</comment>
<dbReference type="FunFam" id="3.30.420.10:FF:000059">
    <property type="entry name" value="Exosome complex exonuclease Rrp6"/>
    <property type="match status" value="1"/>
</dbReference>
<dbReference type="GO" id="GO:0005730">
    <property type="term" value="C:nucleolus"/>
    <property type="evidence" value="ECO:0007669"/>
    <property type="project" value="TreeGrafter"/>
</dbReference>
<dbReference type="SMART" id="SM00474">
    <property type="entry name" value="35EXOc"/>
    <property type="match status" value="1"/>
</dbReference>
<dbReference type="GO" id="GO:0071036">
    <property type="term" value="P:nuclear polyadenylation-dependent snoRNA catabolic process"/>
    <property type="evidence" value="ECO:0007669"/>
    <property type="project" value="TreeGrafter"/>
</dbReference>
<dbReference type="Proteomes" id="UP000094565">
    <property type="component" value="Chromosome 1"/>
</dbReference>
<dbReference type="GO" id="GO:0000467">
    <property type="term" value="P:exonucleolytic trimming to generate mature 3'-end of 5.8S rRNA from tricistronic rRNA transcript (SSU-rRNA, 5.8S rRNA, LSU-rRNA)"/>
    <property type="evidence" value="ECO:0007669"/>
    <property type="project" value="InterPro"/>
</dbReference>
<proteinExistence type="inferred from homology"/>
<dbReference type="GO" id="GO:0071039">
    <property type="term" value="P:nuclear polyadenylation-dependent CUT catabolic process"/>
    <property type="evidence" value="ECO:0007669"/>
    <property type="project" value="TreeGrafter"/>
</dbReference>
<feature type="compositionally biased region" description="Basic and acidic residues" evidence="9">
    <location>
        <begin position="622"/>
        <end position="635"/>
    </location>
</feature>
<dbReference type="InterPro" id="IPR002121">
    <property type="entry name" value="HRDC_dom"/>
</dbReference>
<dbReference type="Pfam" id="PF00570">
    <property type="entry name" value="HRDC"/>
    <property type="match status" value="1"/>
</dbReference>
<dbReference type="InterPro" id="IPR002562">
    <property type="entry name" value="3'-5'_exonuclease_dom"/>
</dbReference>
<dbReference type="GO" id="GO:0071037">
    <property type="term" value="P:nuclear polyadenylation-dependent snRNA catabolic process"/>
    <property type="evidence" value="ECO:0007669"/>
    <property type="project" value="TreeGrafter"/>
</dbReference>
<dbReference type="OrthoDB" id="2250022at2759"/>
<dbReference type="SUPFAM" id="SSF53098">
    <property type="entry name" value="Ribonuclease H-like"/>
    <property type="match status" value="1"/>
</dbReference>
<protein>
    <submittedName>
        <fullName evidence="11">BA75_00964T0</fullName>
    </submittedName>
</protein>
<dbReference type="GO" id="GO:0000166">
    <property type="term" value="F:nucleotide binding"/>
    <property type="evidence" value="ECO:0007669"/>
    <property type="project" value="InterPro"/>
</dbReference>
<feature type="compositionally biased region" description="Acidic residues" evidence="9">
    <location>
        <begin position="612"/>
        <end position="621"/>
    </location>
</feature>
<evidence type="ECO:0000256" key="3">
    <source>
        <dbReference type="ARBA" id="ARBA00022722"/>
    </source>
</evidence>
<feature type="compositionally biased region" description="Basic and acidic residues" evidence="9">
    <location>
        <begin position="698"/>
        <end position="710"/>
    </location>
</feature>
<dbReference type="Gene3D" id="1.10.150.80">
    <property type="entry name" value="HRDC domain"/>
    <property type="match status" value="1"/>
</dbReference>
<accession>A0A1B2J8Z0</accession>
<comment type="similarity">
    <text evidence="8">Belongs to the exosome component 10/RRP6 family.</text>
</comment>
<dbReference type="SUPFAM" id="SSF47819">
    <property type="entry name" value="HRDC-like"/>
    <property type="match status" value="1"/>
</dbReference>
<name>A0A1B2J8Z0_PICPA</name>
<dbReference type="InterPro" id="IPR049559">
    <property type="entry name" value="Rrp6p-like_exo"/>
</dbReference>
<dbReference type="AlphaFoldDB" id="A0A1B2J8Z0"/>
<evidence type="ECO:0000256" key="9">
    <source>
        <dbReference type="SAM" id="MobiDB-lite"/>
    </source>
</evidence>
<evidence type="ECO:0000256" key="4">
    <source>
        <dbReference type="ARBA" id="ARBA00022801"/>
    </source>
</evidence>
<feature type="region of interest" description="Disordered" evidence="9">
    <location>
        <begin position="609"/>
        <end position="718"/>
    </location>
</feature>
<dbReference type="PROSITE" id="PS50967">
    <property type="entry name" value="HRDC"/>
    <property type="match status" value="1"/>
</dbReference>
<dbReference type="PANTHER" id="PTHR12124:SF47">
    <property type="entry name" value="EXOSOME COMPONENT 10"/>
    <property type="match status" value="1"/>
</dbReference>
<dbReference type="InterPro" id="IPR045092">
    <property type="entry name" value="Rrp6-like"/>
</dbReference>
<dbReference type="GO" id="GO:0003727">
    <property type="term" value="F:single-stranded RNA binding"/>
    <property type="evidence" value="ECO:0007669"/>
    <property type="project" value="TreeGrafter"/>
</dbReference>
<gene>
    <name evidence="11" type="primary">RRP6</name>
    <name evidence="11" type="ORF">ATY40_BA7500964</name>
</gene>
<keyword evidence="6" id="KW-0269">Exonuclease</keyword>
<evidence type="ECO:0000256" key="2">
    <source>
        <dbReference type="ARBA" id="ARBA00022552"/>
    </source>
</evidence>
<keyword evidence="7" id="KW-0539">Nucleus</keyword>
<dbReference type="FunFam" id="1.10.150.80:FF:000001">
    <property type="entry name" value="Putative exosome component 10"/>
    <property type="match status" value="1"/>
</dbReference>
<dbReference type="SMART" id="SM00341">
    <property type="entry name" value="HRDC"/>
    <property type="match status" value="1"/>
</dbReference>
<dbReference type="GO" id="GO:0000175">
    <property type="term" value="F:3'-5'-RNA exonuclease activity"/>
    <property type="evidence" value="ECO:0007669"/>
    <property type="project" value="InterPro"/>
</dbReference>